<dbReference type="Gene3D" id="3.50.30.30">
    <property type="match status" value="1"/>
</dbReference>
<dbReference type="InterPro" id="IPR036852">
    <property type="entry name" value="Peptidase_S8/S53_dom_sf"/>
</dbReference>
<protein>
    <recommendedName>
        <fullName evidence="13">Peptidase S8</fullName>
    </recommendedName>
</protein>
<evidence type="ECO:0000256" key="3">
    <source>
        <dbReference type="ARBA" id="ARBA00022825"/>
    </source>
</evidence>
<dbReference type="InterPro" id="IPR000209">
    <property type="entry name" value="Peptidase_S8/S53_dom"/>
</dbReference>
<dbReference type="GO" id="GO:0006508">
    <property type="term" value="P:proteolysis"/>
    <property type="evidence" value="ECO:0007669"/>
    <property type="project" value="UniProtKB-KW"/>
</dbReference>
<evidence type="ECO:0000259" key="9">
    <source>
        <dbReference type="Pfam" id="PF00082"/>
    </source>
</evidence>
<dbReference type="PROSITE" id="PS00138">
    <property type="entry name" value="SUBTILASE_SER"/>
    <property type="match status" value="1"/>
</dbReference>
<keyword evidence="8" id="KW-0732">Signal</keyword>
<proteinExistence type="inferred from homology"/>
<keyword evidence="3 5" id="KW-0720">Serine protease</keyword>
<dbReference type="SUPFAM" id="SSF52025">
    <property type="entry name" value="PA domain"/>
    <property type="match status" value="1"/>
</dbReference>
<dbReference type="SUPFAM" id="SSF52743">
    <property type="entry name" value="Subtilisin-like"/>
    <property type="match status" value="1"/>
</dbReference>
<evidence type="ECO:0000313" key="11">
    <source>
        <dbReference type="EMBL" id="RUO53945.1"/>
    </source>
</evidence>
<dbReference type="InterPro" id="IPR046450">
    <property type="entry name" value="PA_dom_sf"/>
</dbReference>
<feature type="signal peptide" evidence="8">
    <location>
        <begin position="1"/>
        <end position="25"/>
    </location>
</feature>
<evidence type="ECO:0000256" key="8">
    <source>
        <dbReference type="SAM" id="SignalP"/>
    </source>
</evidence>
<dbReference type="GO" id="GO:0004252">
    <property type="term" value="F:serine-type endopeptidase activity"/>
    <property type="evidence" value="ECO:0007669"/>
    <property type="project" value="UniProtKB-UniRule"/>
</dbReference>
<dbReference type="PRINTS" id="PR00723">
    <property type="entry name" value="SUBTILISIN"/>
</dbReference>
<dbReference type="InterPro" id="IPR017312">
    <property type="entry name" value="Subtilisin_Alteromonadales"/>
</dbReference>
<dbReference type="PANTHER" id="PTHR10795">
    <property type="entry name" value="PROPROTEIN CONVERTASE SUBTILISIN/KEXIN"/>
    <property type="match status" value="1"/>
</dbReference>
<evidence type="ECO:0000256" key="1">
    <source>
        <dbReference type="ARBA" id="ARBA00022670"/>
    </source>
</evidence>
<dbReference type="Pfam" id="PF00082">
    <property type="entry name" value="Peptidase_S8"/>
    <property type="match status" value="1"/>
</dbReference>
<evidence type="ECO:0000256" key="7">
    <source>
        <dbReference type="SAM" id="Phobius"/>
    </source>
</evidence>
<keyword evidence="7" id="KW-0812">Transmembrane</keyword>
<evidence type="ECO:0000256" key="5">
    <source>
        <dbReference type="PROSITE-ProRule" id="PRU01240"/>
    </source>
</evidence>
<evidence type="ECO:0000256" key="2">
    <source>
        <dbReference type="ARBA" id="ARBA00022801"/>
    </source>
</evidence>
<feature type="active site" description="Charge relay system" evidence="4 5">
    <location>
        <position position="276"/>
    </location>
</feature>
<reference evidence="12" key="1">
    <citation type="journal article" date="2018" name="Front. Microbiol.">
        <title>Genome-Based Analysis Reveals the Taxonomy and Diversity of the Family Idiomarinaceae.</title>
        <authorList>
            <person name="Liu Y."/>
            <person name="Lai Q."/>
            <person name="Shao Z."/>
        </authorList>
    </citation>
    <scope>NUCLEOTIDE SEQUENCE [LARGE SCALE GENOMIC DNA]</scope>
    <source>
        <strain evidence="12">BH195</strain>
    </source>
</reference>
<evidence type="ECO:0000256" key="4">
    <source>
        <dbReference type="PIRSR" id="PIRSR615500-1"/>
    </source>
</evidence>
<feature type="active site" description="Charge relay system" evidence="4 5">
    <location>
        <position position="212"/>
    </location>
</feature>
<feature type="domain" description="Peptidase S8/S53" evidence="9">
    <location>
        <begin position="203"/>
        <end position="627"/>
    </location>
</feature>
<dbReference type="Pfam" id="PF02225">
    <property type="entry name" value="PA"/>
    <property type="match status" value="1"/>
</dbReference>
<evidence type="ECO:0000256" key="6">
    <source>
        <dbReference type="SAM" id="MobiDB-lite"/>
    </source>
</evidence>
<dbReference type="PROSITE" id="PS51892">
    <property type="entry name" value="SUBTILASE"/>
    <property type="match status" value="1"/>
</dbReference>
<dbReference type="Pfam" id="PF17963">
    <property type="entry name" value="Big_9"/>
    <property type="match status" value="1"/>
</dbReference>
<dbReference type="Gene3D" id="2.60.40.2810">
    <property type="match status" value="1"/>
</dbReference>
<sequence length="1417" mass="147913">MKDVTRVMRPAVVALAVLSSLTATAAVAQQLRTQTMQSPELIQQHTVEKKSSLAQRMVKKYDVTRFIVELDEPAAAVYKGGIAGFEPTSALATKNERLQLGSQPVKTYQQHLLSKQNEVLRGLKARVGQLDAKHHLTLTFNGMVVEMPGKVADQQALIAQLQQVPGVKRVYEDKKYYATTPSSMDLISAPGVWSELGGQAQAGRDIKIAIIDGGIDPDHPLFEDNGHPSVPRPTKADYCTTEPTFCNDKIIVARWYEPTGEVHPDETETPADHNGHGTHVAGTAAGNPGSFTSNGVTLNVTGAAPGAHIMVYKALFSDADGRGSGSSSQLIPALEDAVADGADIINNSWGSGPGGDPADSPYRSAFAAAREAGVLTVTAAGNDGPGDRTIGCPGCIEDGLTVASSQHGRDISPSVAAAGLPDVNAVIGSGNFTISQDISASLALASNVGDNLACSAFPAGSFDNQIVLVQRGTCTFEQKASNVQNAGADAMIVYNNEAGILTMNMNAATLPSVMITQQAGDAIRAEWSSSATATIKAPELRIIAELEDSMSSFSSRGPNGDSSFLKPDITAPGSNILAPVPGGSVGSLSGTSMASPHVAGAAALLLDQRAGLTPDQLKSLLMTSTDSGLRDDDTISATTPFDRGAGRLNVSAAADSFVVVDKASLANNACSLSCSFTRTFTNTGDAEVSFSVEFNPENPELSAVIDEPIFNLAAGESKDISFELDSRWLNDGWAFAEVLVSSSASSHPTLRLPVAIYASSSDNEAIVTVAHTAGTVEVGTPFTINAKGALGSSSDPVTIDVQLPEGATVVDGSLSFTETRSTASTKGLAADGRSISWTGSQTDEENIKSITVANSEFFAGKTIQEVTGSAPSNSICADGCDDNIFTFSIADLGGVYLDNVLYESLTISTNGIIAAGEQTAAMSGTATNQQIPDSSRTAGFWAPFWTDLEMGTSVGGGQINYAVLGDGTTDYLVIEFANVREFDDESGDRYTFSLWIELGTDNVYFNYIDLPTNEPQDLTIGAQAAADSLGNLGIQRYFDGIGSYPSNATVLQPMLERGERAAVEISFDLIVDTIADAPDRLVQTQRDEPVTIDLSTEFAAPGRDLLTLATVSSGSDSYSAVLPQQIDADGDVTVEVVASASNGSVEVLSNNNLRYVPAANFVGTDSFTYRGVDASGQSTTTGTVEVTVVNNPPVATIEPIDAPQDADAIVELDASGSSDPDGDTLSFSWQQLSGPDVEIAASNEAVASIVVPELEDSATAEFEVTVSDGLLEATATVSVTFRGANSAPEAFARATPSDAESGQSVTLSASESTDPDGDELTYTWRQTSGPSVTLSAAEGESISFNAPIVSSISTLGFELIASDGELEDTATVNVVVSPTEGRQPEPDTESSGSWHFGFVLIGLLLAAFRRLSFRSKN</sequence>
<dbReference type="InterPro" id="IPR023828">
    <property type="entry name" value="Peptidase_S8_Ser-AS"/>
</dbReference>
<dbReference type="InterPro" id="IPR003137">
    <property type="entry name" value="PA_domain"/>
</dbReference>
<comment type="caution">
    <text evidence="11">The sequence shown here is derived from an EMBL/GenBank/DDBJ whole genome shotgun (WGS) entry which is preliminary data.</text>
</comment>
<evidence type="ECO:0000313" key="12">
    <source>
        <dbReference type="Proteomes" id="UP000287198"/>
    </source>
</evidence>
<dbReference type="InterPro" id="IPR013783">
    <property type="entry name" value="Ig-like_fold"/>
</dbReference>
<keyword evidence="1 5" id="KW-0645">Protease</keyword>
<evidence type="ECO:0000259" key="10">
    <source>
        <dbReference type="Pfam" id="PF02225"/>
    </source>
</evidence>
<dbReference type="Pfam" id="PF22352">
    <property type="entry name" value="K319L-like_PKD"/>
    <property type="match status" value="2"/>
</dbReference>
<keyword evidence="2 5" id="KW-0378">Hydrolase</keyword>
<dbReference type="PROSITE" id="PS00137">
    <property type="entry name" value="SUBTILASE_HIS"/>
    <property type="match status" value="1"/>
</dbReference>
<dbReference type="Gene3D" id="3.40.50.200">
    <property type="entry name" value="Peptidase S8/S53 domain"/>
    <property type="match status" value="1"/>
</dbReference>
<keyword evidence="12" id="KW-1185">Reference proteome</keyword>
<dbReference type="RefSeq" id="WP_126760920.1">
    <property type="nucleotide sequence ID" value="NZ_JBHLTZ010000004.1"/>
</dbReference>
<feature type="compositionally biased region" description="Polar residues" evidence="6">
    <location>
        <begin position="1298"/>
        <end position="1312"/>
    </location>
</feature>
<dbReference type="InterPro" id="IPR015500">
    <property type="entry name" value="Peptidase_S8_subtilisin-rel"/>
</dbReference>
<dbReference type="Proteomes" id="UP000287198">
    <property type="component" value="Unassembled WGS sequence"/>
</dbReference>
<feature type="chain" id="PRO_5019106616" description="Peptidase S8" evidence="8">
    <location>
        <begin position="26"/>
        <end position="1417"/>
    </location>
</feature>
<feature type="domain" description="PA" evidence="10">
    <location>
        <begin position="441"/>
        <end position="523"/>
    </location>
</feature>
<feature type="region of interest" description="Disordered" evidence="6">
    <location>
        <begin position="1290"/>
        <end position="1318"/>
    </location>
</feature>
<feature type="region of interest" description="Disordered" evidence="6">
    <location>
        <begin position="263"/>
        <end position="282"/>
    </location>
</feature>
<dbReference type="EMBL" id="PIPW01000001">
    <property type="protein sequence ID" value="RUO53945.1"/>
    <property type="molecule type" value="Genomic_DNA"/>
</dbReference>
<keyword evidence="7" id="KW-0472">Membrane</keyword>
<dbReference type="InterPro" id="IPR045051">
    <property type="entry name" value="SBT"/>
</dbReference>
<accession>A0A432XYV9</accession>
<evidence type="ECO:0008006" key="13">
    <source>
        <dbReference type="Google" id="ProtNLM"/>
    </source>
</evidence>
<feature type="compositionally biased region" description="Basic and acidic residues" evidence="6">
    <location>
        <begin position="263"/>
        <end position="275"/>
    </location>
</feature>
<organism evidence="11 12">
    <name type="scientific">Pseudidiomarina halophila</name>
    <dbReference type="NCBI Taxonomy" id="1449799"/>
    <lineage>
        <taxon>Bacteria</taxon>
        <taxon>Pseudomonadati</taxon>
        <taxon>Pseudomonadota</taxon>
        <taxon>Gammaproteobacteria</taxon>
        <taxon>Alteromonadales</taxon>
        <taxon>Idiomarinaceae</taxon>
        <taxon>Pseudidiomarina</taxon>
    </lineage>
</organism>
<gene>
    <name evidence="11" type="ORF">CWI69_00445</name>
</gene>
<feature type="active site" description="Charge relay system" evidence="4 5">
    <location>
        <position position="592"/>
    </location>
</feature>
<keyword evidence="7" id="KW-1133">Transmembrane helix</keyword>
<dbReference type="OrthoDB" id="614750at2"/>
<feature type="transmembrane region" description="Helical" evidence="7">
    <location>
        <begin position="1392"/>
        <end position="1411"/>
    </location>
</feature>
<dbReference type="CDD" id="cd04818">
    <property type="entry name" value="PA_subtilisin_1"/>
    <property type="match status" value="1"/>
</dbReference>
<comment type="similarity">
    <text evidence="5">Belongs to the peptidase S8 family.</text>
</comment>
<dbReference type="Gene3D" id="2.60.40.10">
    <property type="entry name" value="Immunoglobulins"/>
    <property type="match status" value="2"/>
</dbReference>
<dbReference type="PIRSF" id="PIRSF037898">
    <property type="entry name" value="Subtilisin_rel_Sputw3181_3341"/>
    <property type="match status" value="1"/>
</dbReference>
<name>A0A432XYV9_9GAMM</name>
<dbReference type="InterPro" id="IPR022398">
    <property type="entry name" value="Peptidase_S8_His-AS"/>
</dbReference>